<proteinExistence type="predicted"/>
<dbReference type="EMBL" id="JAGGKC010000006">
    <property type="protein sequence ID" value="MBP1918479.1"/>
    <property type="molecule type" value="Genomic_DNA"/>
</dbReference>
<accession>A0ABS4G1Q8</accession>
<keyword evidence="2" id="KW-1185">Reference proteome</keyword>
<dbReference type="RefSeq" id="WP_209458714.1">
    <property type="nucleotide sequence ID" value="NZ_JAGGKC010000006.1"/>
</dbReference>
<organism evidence="1 2">
    <name type="scientific">Youngiibacter multivorans</name>
    <dbReference type="NCBI Taxonomy" id="937251"/>
    <lineage>
        <taxon>Bacteria</taxon>
        <taxon>Bacillati</taxon>
        <taxon>Bacillota</taxon>
        <taxon>Clostridia</taxon>
        <taxon>Eubacteriales</taxon>
        <taxon>Clostridiaceae</taxon>
        <taxon>Youngiibacter</taxon>
    </lineage>
</organism>
<comment type="caution">
    <text evidence="1">The sequence shown here is derived from an EMBL/GenBank/DDBJ whole genome shotgun (WGS) entry which is preliminary data.</text>
</comment>
<reference evidence="1 2" key="1">
    <citation type="submission" date="2021-03" db="EMBL/GenBank/DDBJ databases">
        <title>Genomic Encyclopedia of Type Strains, Phase IV (KMG-IV): sequencing the most valuable type-strain genomes for metagenomic binning, comparative biology and taxonomic classification.</title>
        <authorList>
            <person name="Goeker M."/>
        </authorList>
    </citation>
    <scope>NUCLEOTIDE SEQUENCE [LARGE SCALE GENOMIC DNA]</scope>
    <source>
        <strain evidence="1 2">DSM 6139</strain>
    </source>
</reference>
<protein>
    <submittedName>
        <fullName evidence="1">Uncharacterized protein</fullName>
    </submittedName>
</protein>
<dbReference type="Proteomes" id="UP001519271">
    <property type="component" value="Unassembled WGS sequence"/>
</dbReference>
<sequence length="61" mass="7124">MTRRTKLVHATGKESDLNEQVEKALKQYKIGRDDIIEIRRSKRGSTETALIIYEYKNEGEI</sequence>
<evidence type="ECO:0000313" key="1">
    <source>
        <dbReference type="EMBL" id="MBP1918479.1"/>
    </source>
</evidence>
<evidence type="ECO:0000313" key="2">
    <source>
        <dbReference type="Proteomes" id="UP001519271"/>
    </source>
</evidence>
<gene>
    <name evidence="1" type="ORF">J2Z34_000955</name>
</gene>
<name>A0ABS4G1Q8_9CLOT</name>